<dbReference type="Gene3D" id="3.30.1180.20">
    <property type="entry name" value="Dihydroxyacetone kinase, domain 2"/>
    <property type="match status" value="1"/>
</dbReference>
<dbReference type="EC" id="2.7.1.121" evidence="2"/>
<accession>A0ABY8CTG4</accession>
<dbReference type="Gene3D" id="3.40.50.10440">
    <property type="entry name" value="Dihydroxyacetone kinase, domain 1"/>
    <property type="match status" value="1"/>
</dbReference>
<dbReference type="InterPro" id="IPR012736">
    <property type="entry name" value="DhaK_1"/>
</dbReference>
<gene>
    <name evidence="2" type="primary">dhaK</name>
    <name evidence="2" type="ORF">PYH38_000860</name>
</gene>
<dbReference type="PANTHER" id="PTHR28629:SF4">
    <property type="entry name" value="TRIOKINASE_FMN CYCLASE"/>
    <property type="match status" value="1"/>
</dbReference>
<proteinExistence type="predicted"/>
<evidence type="ECO:0000313" key="3">
    <source>
        <dbReference type="Proteomes" id="UP001235547"/>
    </source>
</evidence>
<dbReference type="Proteomes" id="UP001235547">
    <property type="component" value="Chromosome 2"/>
</dbReference>
<keyword evidence="2" id="KW-0808">Transferase</keyword>
<keyword evidence="3" id="KW-1185">Reference proteome</keyword>
<name>A0ABY8CTG4_9HYPH</name>
<sequence>MKKFMNSAETLVAESLAGFVAAHERLVTFGADRKFVRRRTLRPGKVALISGGGAGHEPMHIGFVGQGMLDAACTGHVFTSPTPDQIVAAIDETDSGAGCLLVVKNYDGDVMNFEMAAELAASGHRIATVTVRDDVNSGGSGRSQGRRGVAGTLVVEKLLGAAAEAGWLLDDLGALGEELNGRIRTMGVSLRGVTVPDTERQTFVLADDEMELGVGIHGEPGRARAKFATAHEIVGTIVEEIVKDLLPGRDDRLLVFVNGFGGTPVSELYLAYNAARLHCESLGLTVARSLVGTYVTSLDMAGLSITLARLEERELSFWDAPVDTAALRWGAHCTFP</sequence>
<dbReference type="PANTHER" id="PTHR28629">
    <property type="entry name" value="TRIOKINASE/FMN CYCLASE"/>
    <property type="match status" value="1"/>
</dbReference>
<dbReference type="GO" id="GO:0047324">
    <property type="term" value="F:phosphoenolpyruvate-glycerone phosphotransferase activity"/>
    <property type="evidence" value="ECO:0007669"/>
    <property type="project" value="UniProtKB-EC"/>
</dbReference>
<dbReference type="RefSeq" id="WP_280732191.1">
    <property type="nucleotide sequence ID" value="NZ_CP120367.1"/>
</dbReference>
<evidence type="ECO:0000259" key="1">
    <source>
        <dbReference type="PROSITE" id="PS51481"/>
    </source>
</evidence>
<dbReference type="Pfam" id="PF02733">
    <property type="entry name" value="Dak1"/>
    <property type="match status" value="1"/>
</dbReference>
<keyword evidence="2" id="KW-0418">Kinase</keyword>
<evidence type="ECO:0000313" key="2">
    <source>
        <dbReference type="EMBL" id="WEX81442.1"/>
    </source>
</evidence>
<protein>
    <submittedName>
        <fullName evidence="2">Dihydroxyacetone kinase subunit DhaK</fullName>
        <ecNumber evidence="2">2.7.1.121</ecNumber>
    </submittedName>
</protein>
<dbReference type="InterPro" id="IPR004006">
    <property type="entry name" value="DhaK_dom"/>
</dbReference>
<reference evidence="2 3" key="1">
    <citation type="submission" date="2023-03" db="EMBL/GenBank/DDBJ databases">
        <authorList>
            <person name="Kaur S."/>
            <person name="Espinosa-Saiz D."/>
            <person name="Velazquez E."/>
            <person name="Menendez E."/>
            <person name="diCenzo G.C."/>
        </authorList>
    </citation>
    <scope>NUCLEOTIDE SEQUENCE [LARGE SCALE GENOMIC DNA]</scope>
    <source>
        <strain evidence="2 3">LMG 27395</strain>
    </source>
</reference>
<dbReference type="EMBL" id="CP120370">
    <property type="protein sequence ID" value="WEX81442.1"/>
    <property type="molecule type" value="Genomic_DNA"/>
</dbReference>
<dbReference type="SUPFAM" id="SSF82549">
    <property type="entry name" value="DAK1/DegV-like"/>
    <property type="match status" value="1"/>
</dbReference>
<dbReference type="InterPro" id="IPR050861">
    <property type="entry name" value="Dihydroxyacetone_Kinase"/>
</dbReference>
<organism evidence="2 3">
    <name type="scientific">Sinorhizobium numidicum</name>
    <dbReference type="NCBI Taxonomy" id="680248"/>
    <lineage>
        <taxon>Bacteria</taxon>
        <taxon>Pseudomonadati</taxon>
        <taxon>Pseudomonadota</taxon>
        <taxon>Alphaproteobacteria</taxon>
        <taxon>Hyphomicrobiales</taxon>
        <taxon>Rhizobiaceae</taxon>
        <taxon>Sinorhizobium/Ensifer group</taxon>
        <taxon>Sinorhizobium</taxon>
    </lineage>
</organism>
<feature type="domain" description="DhaK" evidence="1">
    <location>
        <begin position="7"/>
        <end position="329"/>
    </location>
</feature>
<dbReference type="NCBIfam" id="TIGR02363">
    <property type="entry name" value="dhaK1"/>
    <property type="match status" value="1"/>
</dbReference>
<dbReference type="PROSITE" id="PS51481">
    <property type="entry name" value="DHAK"/>
    <property type="match status" value="1"/>
</dbReference>